<dbReference type="InterPro" id="IPR007498">
    <property type="entry name" value="PqiA-like"/>
</dbReference>
<evidence type="ECO:0000256" key="1">
    <source>
        <dbReference type="SAM" id="Phobius"/>
    </source>
</evidence>
<protein>
    <recommendedName>
        <fullName evidence="4">Paraquat-inducible protein A</fullName>
    </recommendedName>
</protein>
<feature type="transmembrane region" description="Helical" evidence="1">
    <location>
        <begin position="96"/>
        <end position="123"/>
    </location>
</feature>
<dbReference type="EMBL" id="BNCK01000003">
    <property type="protein sequence ID" value="GHF89555.1"/>
    <property type="molecule type" value="Genomic_DNA"/>
</dbReference>
<keyword evidence="1" id="KW-0472">Membrane</keyword>
<keyword evidence="1" id="KW-1133">Transmembrane helix</keyword>
<reference evidence="2" key="1">
    <citation type="journal article" date="2014" name="Int. J. Syst. Evol. Microbiol.">
        <title>Complete genome sequence of Corynebacterium casei LMG S-19264T (=DSM 44701T), isolated from a smear-ripened cheese.</title>
        <authorList>
            <consortium name="US DOE Joint Genome Institute (JGI-PGF)"/>
            <person name="Walter F."/>
            <person name="Albersmeier A."/>
            <person name="Kalinowski J."/>
            <person name="Ruckert C."/>
        </authorList>
    </citation>
    <scope>NUCLEOTIDE SEQUENCE</scope>
    <source>
        <strain evidence="2">KCTC 42731</strain>
    </source>
</reference>
<feature type="transmembrane region" description="Helical" evidence="1">
    <location>
        <begin position="144"/>
        <end position="165"/>
    </location>
</feature>
<evidence type="ECO:0000313" key="2">
    <source>
        <dbReference type="EMBL" id="GHF89555.1"/>
    </source>
</evidence>
<feature type="transmembrane region" description="Helical" evidence="1">
    <location>
        <begin position="52"/>
        <end position="76"/>
    </location>
</feature>
<comment type="caution">
    <text evidence="2">The sequence shown here is derived from an EMBL/GenBank/DDBJ whole genome shotgun (WGS) entry which is preliminary data.</text>
</comment>
<keyword evidence="3" id="KW-1185">Reference proteome</keyword>
<gene>
    <name evidence="2" type="ORF">GCM10017161_16760</name>
</gene>
<organism evidence="2 3">
    <name type="scientific">Thalassotalea marina</name>
    <dbReference type="NCBI Taxonomy" id="1673741"/>
    <lineage>
        <taxon>Bacteria</taxon>
        <taxon>Pseudomonadati</taxon>
        <taxon>Pseudomonadota</taxon>
        <taxon>Gammaproteobacteria</taxon>
        <taxon>Alteromonadales</taxon>
        <taxon>Colwelliaceae</taxon>
        <taxon>Thalassotalea</taxon>
    </lineage>
</organism>
<feature type="transmembrane region" description="Helical" evidence="1">
    <location>
        <begin position="171"/>
        <end position="192"/>
    </location>
</feature>
<sequence>MSSVSPYQDLIACLHCDNLCKYQHLSPGQKAICPNCGSVLLYRKVNSIERTLAIALAGLLFFIPAITMPLVGISVAGQYSDASLLACISILIDDGFPVSATLLFMFTLIVPFIKLSAAGYLSISLKYNKVTPNLLMFFRSYKVLDNWAMLHVFFLGVVVSLYKLLSLAQVSIGIGLVSFALLLLCTTLISVTMDEHFIWQTMEDKLVR</sequence>
<keyword evidence="1" id="KW-0812">Transmembrane</keyword>
<dbReference type="Proteomes" id="UP000623842">
    <property type="component" value="Unassembled WGS sequence"/>
</dbReference>
<proteinExistence type="predicted"/>
<evidence type="ECO:0008006" key="4">
    <source>
        <dbReference type="Google" id="ProtNLM"/>
    </source>
</evidence>
<name>A0A919BI69_9GAMM</name>
<dbReference type="RefSeq" id="WP_189769169.1">
    <property type="nucleotide sequence ID" value="NZ_BNCK01000003.1"/>
</dbReference>
<dbReference type="Pfam" id="PF04403">
    <property type="entry name" value="PqiA"/>
    <property type="match status" value="1"/>
</dbReference>
<evidence type="ECO:0000313" key="3">
    <source>
        <dbReference type="Proteomes" id="UP000623842"/>
    </source>
</evidence>
<dbReference type="AlphaFoldDB" id="A0A919BI69"/>
<accession>A0A919BI69</accession>
<reference evidence="2" key="2">
    <citation type="submission" date="2020-09" db="EMBL/GenBank/DDBJ databases">
        <authorList>
            <person name="Sun Q."/>
            <person name="Kim S."/>
        </authorList>
    </citation>
    <scope>NUCLEOTIDE SEQUENCE</scope>
    <source>
        <strain evidence="2">KCTC 42731</strain>
    </source>
</reference>